<name>A0A120KLG9_ACTRD</name>
<dbReference type="STRING" id="111015.AXF14_12110"/>
<evidence type="ECO:0000313" key="4">
    <source>
        <dbReference type="Proteomes" id="UP000065220"/>
    </source>
</evidence>
<dbReference type="Proteomes" id="UP000065220">
    <property type="component" value="Chromosome"/>
</dbReference>
<evidence type="ECO:0000259" key="2">
    <source>
        <dbReference type="Pfam" id="PF12695"/>
    </source>
</evidence>
<dbReference type="InterPro" id="IPR029059">
    <property type="entry name" value="AB_hydrolase_5"/>
</dbReference>
<dbReference type="Pfam" id="PF12695">
    <property type="entry name" value="Abhydrolase_5"/>
    <property type="match status" value="1"/>
</dbReference>
<dbReference type="KEGG" id="ard:AXF14_12110"/>
<organism evidence="3 4">
    <name type="scientific">Actinomyces radicidentis</name>
    <dbReference type="NCBI Taxonomy" id="111015"/>
    <lineage>
        <taxon>Bacteria</taxon>
        <taxon>Bacillati</taxon>
        <taxon>Actinomycetota</taxon>
        <taxon>Actinomycetes</taxon>
        <taxon>Actinomycetales</taxon>
        <taxon>Actinomycetaceae</taxon>
        <taxon>Actinomyces</taxon>
    </lineage>
</organism>
<keyword evidence="4" id="KW-1185">Reference proteome</keyword>
<feature type="region of interest" description="Disordered" evidence="1">
    <location>
        <begin position="23"/>
        <end position="45"/>
    </location>
</feature>
<dbReference type="EMBL" id="CP014228">
    <property type="protein sequence ID" value="AMD88189.1"/>
    <property type="molecule type" value="Genomic_DNA"/>
</dbReference>
<dbReference type="AlphaFoldDB" id="A0A120KLG9"/>
<accession>A0A120KLG9</accession>
<dbReference type="GO" id="GO:0016787">
    <property type="term" value="F:hydrolase activity"/>
    <property type="evidence" value="ECO:0007669"/>
    <property type="project" value="InterPro"/>
</dbReference>
<feature type="domain" description="Alpha/beta hydrolase fold-5" evidence="2">
    <location>
        <begin position="5"/>
        <end position="45"/>
    </location>
</feature>
<evidence type="ECO:0000313" key="3">
    <source>
        <dbReference type="EMBL" id="AMD88189.1"/>
    </source>
</evidence>
<proteinExistence type="predicted"/>
<gene>
    <name evidence="3" type="ORF">AXF14_12110</name>
</gene>
<reference evidence="4" key="1">
    <citation type="submission" date="2016-02" db="EMBL/GenBank/DDBJ databases">
        <authorList>
            <person name="Holder M.E."/>
            <person name="Ajami N.J."/>
            <person name="Petrosino J.F."/>
        </authorList>
    </citation>
    <scope>NUCLEOTIDE SEQUENCE [LARGE SCALE GENOMIC DNA]</scope>
    <source>
        <strain evidence="4">CCUG 36733</strain>
    </source>
</reference>
<evidence type="ECO:0000256" key="1">
    <source>
        <dbReference type="SAM" id="MobiDB-lite"/>
    </source>
</evidence>
<protein>
    <recommendedName>
        <fullName evidence="2">Alpha/beta hydrolase fold-5 domain-containing protein</fullName>
    </recommendedName>
</protein>
<dbReference type="RefSeq" id="WP_067943570.1">
    <property type="nucleotide sequence ID" value="NZ_CP014228.1"/>
</dbReference>
<sequence>MAGTRNLLPAGTRFVEVDGAVHADFGDYGPQDGDGEPTTSRTSAQEQIVAASQALLSGLAR</sequence>